<dbReference type="SUPFAM" id="SSF47323">
    <property type="entry name" value="Anticodon-binding domain of a subclass of class I aminoacyl-tRNA synthetases"/>
    <property type="match status" value="1"/>
</dbReference>
<feature type="domain" description="Methionyl/Valyl/Leucyl/Isoleucyl-tRNA synthetase anticodon-binding" evidence="18">
    <location>
        <begin position="1899"/>
        <end position="2054"/>
    </location>
</feature>
<dbReference type="InterPro" id="IPR006953">
    <property type="entry name" value="Vesicle_Uso1_P115_head"/>
</dbReference>
<evidence type="ECO:0000256" key="4">
    <source>
        <dbReference type="ARBA" id="ARBA00022490"/>
    </source>
</evidence>
<evidence type="ECO:0000256" key="6">
    <source>
        <dbReference type="ARBA" id="ARBA00022741"/>
    </source>
</evidence>
<evidence type="ECO:0000256" key="14">
    <source>
        <dbReference type="SAM" id="MobiDB-lite"/>
    </source>
</evidence>
<reference evidence="19 20" key="1">
    <citation type="submission" date="2015-02" db="EMBL/GenBank/DDBJ databases">
        <title>Draft genome sequence of Aspergillus parasiticus SU-1.</title>
        <authorList>
            <person name="Yu J."/>
            <person name="Fedorova N."/>
            <person name="Yin Y."/>
            <person name="Losada L."/>
            <person name="Zafar N."/>
            <person name="Taujale R."/>
            <person name="Ehrlich K.C."/>
            <person name="Bhatnagar D."/>
            <person name="Cleveland T.E."/>
            <person name="Bennett J.W."/>
            <person name="Nierman W.C."/>
        </authorList>
    </citation>
    <scope>NUCLEOTIDE SEQUENCE [LARGE SCALE GENOMIC DNA]</scope>
    <source>
        <strain evidence="20">ATCC 56775 / NRRL 5862 / SRRC 143 / SU-1</strain>
    </source>
</reference>
<dbReference type="GO" id="GO:0006886">
    <property type="term" value="P:intracellular protein transport"/>
    <property type="evidence" value="ECO:0007669"/>
    <property type="project" value="InterPro"/>
</dbReference>
<keyword evidence="5" id="KW-0436">Ligase</keyword>
<feature type="region of interest" description="Disordered" evidence="14">
    <location>
        <begin position="119"/>
        <end position="138"/>
    </location>
</feature>
<dbReference type="Proteomes" id="UP000033540">
    <property type="component" value="Unassembled WGS sequence"/>
</dbReference>
<comment type="subcellular location">
    <subcellularLocation>
        <location evidence="1">Cytoplasm</location>
    </subcellularLocation>
</comment>
<keyword evidence="7" id="KW-0067">ATP-binding</keyword>
<name>A0A0F0IEB8_ASPPU</name>
<feature type="region of interest" description="Disordered" evidence="14">
    <location>
        <begin position="1113"/>
        <end position="1136"/>
    </location>
</feature>
<dbReference type="InterPro" id="IPR033709">
    <property type="entry name" value="Anticodon_Ile_ABEc"/>
</dbReference>
<comment type="caution">
    <text evidence="19">The sequence shown here is derived from an EMBL/GenBank/DDBJ whole genome shotgun (WGS) entry which is preliminary data.</text>
</comment>
<dbReference type="InterPro" id="IPR016024">
    <property type="entry name" value="ARM-type_fold"/>
</dbReference>
<keyword evidence="8" id="KW-0648">Protein biosynthesis</keyword>
<evidence type="ECO:0000256" key="1">
    <source>
        <dbReference type="ARBA" id="ARBA00004496"/>
    </source>
</evidence>
<dbReference type="GO" id="GO:0048280">
    <property type="term" value="P:vesicle fusion with Golgi apparatus"/>
    <property type="evidence" value="ECO:0007669"/>
    <property type="project" value="InterPro"/>
</dbReference>
<evidence type="ECO:0000259" key="15">
    <source>
        <dbReference type="Pfam" id="PF00133"/>
    </source>
</evidence>
<dbReference type="OrthoDB" id="1706657at2759"/>
<feature type="compositionally biased region" description="Basic and acidic residues" evidence="14">
    <location>
        <begin position="930"/>
        <end position="1001"/>
    </location>
</feature>
<dbReference type="Pfam" id="PF00133">
    <property type="entry name" value="tRNA-synt_1"/>
    <property type="match status" value="1"/>
</dbReference>
<dbReference type="InterPro" id="IPR001412">
    <property type="entry name" value="aa-tRNA-synth_I_CS"/>
</dbReference>
<feature type="compositionally biased region" description="Basic and acidic residues" evidence="14">
    <location>
        <begin position="1010"/>
        <end position="1031"/>
    </location>
</feature>
<evidence type="ECO:0000259" key="18">
    <source>
        <dbReference type="Pfam" id="PF08264"/>
    </source>
</evidence>
<comment type="catalytic activity">
    <reaction evidence="11">
        <text>tRNA(Ile) + L-isoleucine + ATP = L-isoleucyl-tRNA(Ile) + AMP + diphosphate</text>
        <dbReference type="Rhea" id="RHEA:11060"/>
        <dbReference type="Rhea" id="RHEA-COMP:9666"/>
        <dbReference type="Rhea" id="RHEA-COMP:9695"/>
        <dbReference type="ChEBI" id="CHEBI:30616"/>
        <dbReference type="ChEBI" id="CHEBI:33019"/>
        <dbReference type="ChEBI" id="CHEBI:58045"/>
        <dbReference type="ChEBI" id="CHEBI:78442"/>
        <dbReference type="ChEBI" id="CHEBI:78528"/>
        <dbReference type="ChEBI" id="CHEBI:456215"/>
        <dbReference type="EC" id="6.1.1.5"/>
    </reaction>
</comment>
<evidence type="ECO:0000256" key="8">
    <source>
        <dbReference type="ARBA" id="ARBA00022917"/>
    </source>
</evidence>
<dbReference type="GO" id="GO:0000139">
    <property type="term" value="C:Golgi membrane"/>
    <property type="evidence" value="ECO:0007669"/>
    <property type="project" value="InterPro"/>
</dbReference>
<dbReference type="HAMAP" id="MF_02003">
    <property type="entry name" value="Ile_tRNA_synth_type2"/>
    <property type="match status" value="1"/>
</dbReference>
<dbReference type="InterPro" id="IPR009008">
    <property type="entry name" value="Val/Leu/Ile-tRNA-synth_edit"/>
</dbReference>
<dbReference type="SUPFAM" id="SSF50677">
    <property type="entry name" value="ValRS/IleRS/LeuRS editing domain"/>
    <property type="match status" value="1"/>
</dbReference>
<feature type="domain" description="Aminoacyl-tRNA synthetase class Ia" evidence="15">
    <location>
        <begin position="1201"/>
        <end position="1842"/>
    </location>
</feature>
<dbReference type="Pfam" id="PF04869">
    <property type="entry name" value="Uso1_p115_head"/>
    <property type="match status" value="1"/>
</dbReference>
<dbReference type="SUPFAM" id="SSF52374">
    <property type="entry name" value="Nucleotidylyl transferase"/>
    <property type="match status" value="1"/>
</dbReference>
<sequence>MFRILESQAPAKQTATDTINTLSSRLQSATLLEDRRAAIQGLRSFAKIYPASVASGALRPLIGCLRNDQEDVDTVKVVLEALLMLFSPDESSPEASDEIALWLSDEFTQCATGEDAGVYSNSSVGHSEASQCPGRRSRAGSQWYASDRIREIAMQLLGSLLLTTLLSLEALLLLIALTPASEELQKLVAFENAFDLLFTLIEKEGSLSHGSEVIEDCLSLLANLLRLNISNQSYFRETGCVKRLAKLLADVNHEQESDEPTPQWTLAQRDKNIWGLLVIIQLFLVRGGINTPANQMAFWHSGVMEQVLSTAFSQRFSVNVTSKALATCADLIRGNQPLQERFGDVEVFWGAQPAEGASNGELANQGLQPINVIEALLKLSLEPATLQLLDARLAACECVKAFFANHAGIRVHVLRRAIDGHLSGQDEIPNILTALLLPPESRGNADPYQTWMASVLMFHLLFENAEAKAIAMEVTEGDAESGEEVITCIQSIVGNLLTGMQRGDDERISVGYLMLLCGWLFEEPDAVNDFLGEGSSIQSLLQEVKHRYVSNVLVSGLCTILLGVIYEFSSKDSPIPRKTLHQLLTEQMGREQYIDKITRFRESPMVRDFEVLPQTVGGQYEGGLPEIFFDKTFVDFLKDNFGRMIRAIDREPGLEISVITNGIERGVSRELVDSLKAELEERSQAVQKLESDLVALHNRLEQEQLEYRKARETSAMEMTRIQQINESLQKHHAQELAALEEQHQHAKNELVKQYGEQLRTIDYQLKETSVQYEKKSYKARQHHEAEVADLQKKIRSLEAELGRAKEQHTGEAANLKATIQALRSSADKAKENHAAEVSNLHNTVQKLDSEASQSEKQHAAEVSNLNQTIHSLQSEVEALKQQNESNSAEHKITNERLQKELDMAKEKATQDIQAVHDDYTSKCAALEKRAEEAERKTGQSESAERKSAQELQEARERLKKAQSEVKEKEAAARESAESEAEGLRKELEKVRSEAKKAEEAALKSANSEIEGLRKELEQVRSEAKNAEDAARKSAQSEADKLRKELEKVKSEAKRTEDATRKSSKSTKSEAEGLRKELEKAKSEVKEKEAARKSTQTEIAELQRELEKVKLEAKDQAEEARKAKENESVAQKSTQEIDELRKELEKLKSEVKEKEEARKSAQSELEDLLIVFGDLEAKRNEDKTERSPVMSIDFPKEEELTLKRWREIDAFQRQVELSRGRKPYTFYDGPPFATGLPHYGHLLASTIKDIIPRYWSMKGHYVERRFGWDTHGVPIEYEIDKKLGMSGLEAVEKLGIEKYNEECRAIVMRYASEWRETIERLGRWIDFDNDYKVESQPMSYSYFCKERGKRPLTMNTSFMESVWWVFKQLFDKDLVYRGYRVMPYSTALNTPLSNFEAQQNYKDVQDPAVVVSFPLVEDPETCLLAWTTTPWTLPMNTGLAVNPTFEYVKILDEASGKHYILLESLLRTLYKDPKKAKFKIVDRFKGSAMKDWKYTPLFDYFYEEFKDHGFRVLNAEYVTADDGTGVVHQAPAFGEDDYRVGMESGVISETRLPPNPVDETGCYTAEIRDFVGQHVKAADKPIIKHLKGTGRLVVDSQITHSYPFCWRSDTPLIYRAVPAWFVKIPCIIPQMLEGIEGSHWVPSFVKEKRFSSWIQNARDWNISRNRFWGTPLPLWVSDDFKEIVAVGSAEELKELSGYQGELTDLHRDKVDKITIPSKQGKGVLRRVSEVFDCWFESGSMPYASQHYPFENKEQFEKSFPGDFIAEGLDQTRGWFYTLTVLGTHLFGKLPFKNCVVNGIVLAEDGKKMSKRLKNYPDPSLIMDRYGSDALRLYLINSPVVRAEPLRFKEAGVKEIVAKVLLPLWNSYKFFEGQVALLKKSQGVDYVFDPKAEATNTNVMDRWILASCQSLLKFVNEEMAGYRLYTVVPRLLGLIDNTTNWYIRFNRRRLKGENGVDDTLHALNTLFEVLYTLVRGLAPFTPFLTDTIYQKLLPHIPEALRSEDSRSVHFLAFPEVREELFDEVVERRVSRMQKVIEMARVSRERRALGLKTPLKTLVVIHQDPQFLEDVKSLQSYILEELNVIELILSSDEEKYNVQYSVTADWPTLGKKLKKDAQKVKKSLPSLTSNDVKKFVSDKKILVDGIELVEGDLIVRRGVKEDASSEGMEPNADDDVLTILDANLYPELAHQGLGREIINRLQRLRKKAGLVPTDDVKMEYAILSDPENVGLGEAFQTQAQAIEKVVRRPLERFELVDGKVPSGDEERMIMEEEQEVQKATFMLRLLKL</sequence>
<keyword evidence="9" id="KW-0030">Aminoacyl-tRNA synthetase</keyword>
<feature type="compositionally biased region" description="Polar residues" evidence="14">
    <location>
        <begin position="119"/>
        <end position="130"/>
    </location>
</feature>
<evidence type="ECO:0000313" key="20">
    <source>
        <dbReference type="Proteomes" id="UP000033540"/>
    </source>
</evidence>
<dbReference type="GO" id="GO:0002161">
    <property type="term" value="F:aminoacyl-tRNA deacylase activity"/>
    <property type="evidence" value="ECO:0007669"/>
    <property type="project" value="InterPro"/>
</dbReference>
<dbReference type="Gene3D" id="1.25.10.10">
    <property type="entry name" value="Leucine-rich Repeat Variant"/>
    <property type="match status" value="2"/>
</dbReference>
<dbReference type="GO" id="GO:0004822">
    <property type="term" value="F:isoleucine-tRNA ligase activity"/>
    <property type="evidence" value="ECO:0007669"/>
    <property type="project" value="UniProtKB-EC"/>
</dbReference>
<dbReference type="PANTHER" id="PTHR42780:SF1">
    <property type="entry name" value="ISOLEUCINE--TRNA LIGASE, CYTOPLASMIC"/>
    <property type="match status" value="1"/>
</dbReference>
<evidence type="ECO:0000256" key="13">
    <source>
        <dbReference type="SAM" id="Coils"/>
    </source>
</evidence>
<evidence type="ECO:0000256" key="5">
    <source>
        <dbReference type="ARBA" id="ARBA00022598"/>
    </source>
</evidence>
<feature type="domain" description="Vesicle tethering protein Uso1/P115-like head" evidence="16">
    <location>
        <begin position="335"/>
        <end position="648"/>
    </location>
</feature>
<feature type="compositionally biased region" description="Basic and acidic residues" evidence="14">
    <location>
        <begin position="1113"/>
        <end position="1126"/>
    </location>
</feature>
<dbReference type="FunFam" id="3.40.50.620:FF:000023">
    <property type="entry name" value="Isoleucyl-tRNA synthetase,cytoplasmic"/>
    <property type="match status" value="1"/>
</dbReference>
<evidence type="ECO:0000256" key="10">
    <source>
        <dbReference type="ARBA" id="ARBA00032665"/>
    </source>
</evidence>
<dbReference type="InterPro" id="IPR002301">
    <property type="entry name" value="Ile-tRNA-ligase"/>
</dbReference>
<dbReference type="GO" id="GO:0005524">
    <property type="term" value="F:ATP binding"/>
    <property type="evidence" value="ECO:0007669"/>
    <property type="project" value="UniProtKB-KW"/>
</dbReference>
<evidence type="ECO:0000256" key="3">
    <source>
        <dbReference type="ARBA" id="ARBA00013165"/>
    </source>
</evidence>
<comment type="similarity">
    <text evidence="2">Belongs to the class-I aminoacyl-tRNA synthetase family.</text>
</comment>
<organism evidence="19 20">
    <name type="scientific">Aspergillus parasiticus (strain ATCC 56775 / NRRL 5862 / SRRC 143 / SU-1)</name>
    <dbReference type="NCBI Taxonomy" id="1403190"/>
    <lineage>
        <taxon>Eukaryota</taxon>
        <taxon>Fungi</taxon>
        <taxon>Dikarya</taxon>
        <taxon>Ascomycota</taxon>
        <taxon>Pezizomycotina</taxon>
        <taxon>Eurotiomycetes</taxon>
        <taxon>Eurotiomycetidae</taxon>
        <taxon>Eurotiales</taxon>
        <taxon>Aspergillaceae</taxon>
        <taxon>Aspergillus</taxon>
        <taxon>Aspergillus subgen. Circumdati</taxon>
    </lineage>
</organism>
<feature type="compositionally biased region" description="Basic and acidic residues" evidence="14">
    <location>
        <begin position="1037"/>
        <end position="1091"/>
    </location>
</feature>
<evidence type="ECO:0000256" key="7">
    <source>
        <dbReference type="ARBA" id="ARBA00022840"/>
    </source>
</evidence>
<dbReference type="InterPro" id="IPR011989">
    <property type="entry name" value="ARM-like"/>
</dbReference>
<dbReference type="EMBL" id="JZEE01000317">
    <property type="protein sequence ID" value="KJK66144.1"/>
    <property type="molecule type" value="Genomic_DNA"/>
</dbReference>
<dbReference type="PANTHER" id="PTHR42780">
    <property type="entry name" value="SOLEUCYL-TRNA SYNTHETASE"/>
    <property type="match status" value="1"/>
</dbReference>
<dbReference type="InterPro" id="IPR014729">
    <property type="entry name" value="Rossmann-like_a/b/a_fold"/>
</dbReference>
<gene>
    <name evidence="19" type="ORF">P875_00021740</name>
</gene>
<protein>
    <recommendedName>
        <fullName evidence="12">Isoleucine--tRNA ligase, cytoplasmic</fullName>
        <ecNumber evidence="3">6.1.1.5</ecNumber>
    </recommendedName>
    <alternativeName>
        <fullName evidence="10">Isoleucyl-tRNA synthetase</fullName>
    </alternativeName>
</protein>
<evidence type="ECO:0000256" key="12">
    <source>
        <dbReference type="ARBA" id="ARBA00069879"/>
    </source>
</evidence>
<dbReference type="SUPFAM" id="SSF48371">
    <property type="entry name" value="ARM repeat"/>
    <property type="match status" value="1"/>
</dbReference>
<feature type="domain" description="Uso1/p115-like vesicle tethering protein C-terminal" evidence="17">
    <location>
        <begin position="1091"/>
        <end position="1183"/>
    </location>
</feature>
<dbReference type="Gene3D" id="3.90.740.10">
    <property type="entry name" value="Valyl/Leucyl/Isoleucyl-tRNA synthetase, editing domain"/>
    <property type="match status" value="1"/>
</dbReference>
<dbReference type="InterPro" id="IPR009080">
    <property type="entry name" value="tRNAsynth_Ia_anticodon-bd"/>
</dbReference>
<dbReference type="PRINTS" id="PR00984">
    <property type="entry name" value="TRNASYNTHILE"/>
</dbReference>
<dbReference type="CDD" id="cd00818">
    <property type="entry name" value="IleRS_core"/>
    <property type="match status" value="1"/>
</dbReference>
<dbReference type="Pfam" id="PF19302">
    <property type="entry name" value="DUF5915"/>
    <property type="match status" value="1"/>
</dbReference>
<dbReference type="GO" id="GO:0000049">
    <property type="term" value="F:tRNA binding"/>
    <property type="evidence" value="ECO:0007669"/>
    <property type="project" value="InterPro"/>
</dbReference>
<dbReference type="FunFam" id="3.40.50.620:FF:000050">
    <property type="entry name" value="Isoleucyl-tRNA synthetase,cytoplasmic"/>
    <property type="match status" value="1"/>
</dbReference>
<evidence type="ECO:0000259" key="16">
    <source>
        <dbReference type="Pfam" id="PF04869"/>
    </source>
</evidence>
<dbReference type="CDD" id="cd07961">
    <property type="entry name" value="Anticodon_Ia_Ile_ABEc"/>
    <property type="match status" value="1"/>
</dbReference>
<evidence type="ECO:0000256" key="9">
    <source>
        <dbReference type="ARBA" id="ARBA00023146"/>
    </source>
</evidence>
<feature type="coiled-coil region" evidence="13">
    <location>
        <begin position="672"/>
        <end position="756"/>
    </location>
</feature>
<dbReference type="GO" id="GO:0006428">
    <property type="term" value="P:isoleucyl-tRNA aminoacylation"/>
    <property type="evidence" value="ECO:0007669"/>
    <property type="project" value="InterPro"/>
</dbReference>
<keyword evidence="6" id="KW-0547">Nucleotide-binding</keyword>
<keyword evidence="13" id="KW-0175">Coiled coil</keyword>
<evidence type="ECO:0000256" key="2">
    <source>
        <dbReference type="ARBA" id="ARBA00005594"/>
    </source>
</evidence>
<dbReference type="NCBIfam" id="TIGR00392">
    <property type="entry name" value="ileS"/>
    <property type="match status" value="1"/>
</dbReference>
<feature type="region of interest" description="Disordered" evidence="14">
    <location>
        <begin position="930"/>
        <end position="1098"/>
    </location>
</feature>
<evidence type="ECO:0000313" key="19">
    <source>
        <dbReference type="EMBL" id="KJK66144.1"/>
    </source>
</evidence>
<dbReference type="PROSITE" id="PS00178">
    <property type="entry name" value="AA_TRNA_LIGASE_I"/>
    <property type="match status" value="1"/>
</dbReference>
<dbReference type="InterPro" id="IPR006955">
    <property type="entry name" value="Uso1_p115_C"/>
</dbReference>
<dbReference type="FunFam" id="1.25.10.10:FF:000296">
    <property type="entry name" value="Related to transport protein USO1"/>
    <property type="match status" value="1"/>
</dbReference>
<dbReference type="Gene3D" id="3.40.50.620">
    <property type="entry name" value="HUPs"/>
    <property type="match status" value="2"/>
</dbReference>
<dbReference type="FunFam" id="1.10.730.10:FF:000004">
    <property type="entry name" value="Isoleucyl-tRNA synthetase, cytoplasmic"/>
    <property type="match status" value="1"/>
</dbReference>
<dbReference type="InterPro" id="IPR013155">
    <property type="entry name" value="M/V/L/I-tRNA-synth_anticd-bd"/>
</dbReference>
<dbReference type="STRING" id="1403190.A0A0F0IEB8"/>
<proteinExistence type="inferred from homology"/>
<accession>A0A0F0IEB8</accession>
<dbReference type="InterPro" id="IPR002300">
    <property type="entry name" value="aa-tRNA-synth_Ia"/>
</dbReference>
<dbReference type="Gene3D" id="1.10.730.10">
    <property type="entry name" value="Isoleucyl-tRNA Synthetase, Domain 1"/>
    <property type="match status" value="1"/>
</dbReference>
<dbReference type="Pfam" id="PF08264">
    <property type="entry name" value="Anticodon_1"/>
    <property type="match status" value="1"/>
</dbReference>
<keyword evidence="4" id="KW-0963">Cytoplasm</keyword>
<evidence type="ECO:0000259" key="17">
    <source>
        <dbReference type="Pfam" id="PF04871"/>
    </source>
</evidence>
<dbReference type="EC" id="6.1.1.5" evidence="3"/>
<dbReference type="Pfam" id="PF04871">
    <property type="entry name" value="Uso1_p115_C"/>
    <property type="match status" value="1"/>
</dbReference>
<dbReference type="FunFam" id="3.90.740.10:FF:000044">
    <property type="entry name" value="Isoleucine--tRNA ligase"/>
    <property type="match status" value="1"/>
</dbReference>
<evidence type="ECO:0000256" key="11">
    <source>
        <dbReference type="ARBA" id="ARBA00048359"/>
    </source>
</evidence>
<dbReference type="InterPro" id="IPR023586">
    <property type="entry name" value="Ile-tRNA-ligase_type2"/>
</dbReference>